<evidence type="ECO:0000256" key="1">
    <source>
        <dbReference type="ARBA" id="ARBA00010835"/>
    </source>
</evidence>
<protein>
    <recommendedName>
        <fullName evidence="5">Prokaryotic-type class I peptide chain release factors domain-containing protein</fullName>
    </recommendedName>
</protein>
<dbReference type="InterPro" id="IPR045853">
    <property type="entry name" value="Pep_chain_release_fac_I_sf"/>
</dbReference>
<dbReference type="InterPro" id="IPR004374">
    <property type="entry name" value="PrfB"/>
</dbReference>
<keyword evidence="2" id="KW-0648">Protein biosynthesis</keyword>
<keyword evidence="4" id="KW-0812">Transmembrane</keyword>
<comment type="caution">
    <text evidence="6">The sequence shown here is derived from an EMBL/GenBank/DDBJ whole genome shotgun (WGS) entry which is preliminary data.</text>
</comment>
<dbReference type="Pfam" id="PF00472">
    <property type="entry name" value="RF-1"/>
    <property type="match status" value="1"/>
</dbReference>
<evidence type="ECO:0000259" key="5">
    <source>
        <dbReference type="PROSITE" id="PS00745"/>
    </source>
</evidence>
<dbReference type="PROSITE" id="PS00745">
    <property type="entry name" value="RF_PROK_I"/>
    <property type="match status" value="1"/>
</dbReference>
<dbReference type="Proteomes" id="UP000306102">
    <property type="component" value="Unassembled WGS sequence"/>
</dbReference>
<reference evidence="6 7" key="1">
    <citation type="journal article" date="2018" name="Proc. Natl. Acad. Sci. U.S.A.">
        <title>Draft genome sequence of Camellia sinensis var. sinensis provides insights into the evolution of the tea genome and tea quality.</title>
        <authorList>
            <person name="Wei C."/>
            <person name="Yang H."/>
            <person name="Wang S."/>
            <person name="Zhao J."/>
            <person name="Liu C."/>
            <person name="Gao L."/>
            <person name="Xia E."/>
            <person name="Lu Y."/>
            <person name="Tai Y."/>
            <person name="She G."/>
            <person name="Sun J."/>
            <person name="Cao H."/>
            <person name="Tong W."/>
            <person name="Gao Q."/>
            <person name="Li Y."/>
            <person name="Deng W."/>
            <person name="Jiang X."/>
            <person name="Wang W."/>
            <person name="Chen Q."/>
            <person name="Zhang S."/>
            <person name="Li H."/>
            <person name="Wu J."/>
            <person name="Wang P."/>
            <person name="Li P."/>
            <person name="Shi C."/>
            <person name="Zheng F."/>
            <person name="Jian J."/>
            <person name="Huang B."/>
            <person name="Shan D."/>
            <person name="Shi M."/>
            <person name="Fang C."/>
            <person name="Yue Y."/>
            <person name="Li F."/>
            <person name="Li D."/>
            <person name="Wei S."/>
            <person name="Han B."/>
            <person name="Jiang C."/>
            <person name="Yin Y."/>
            <person name="Xia T."/>
            <person name="Zhang Z."/>
            <person name="Bennetzen J.L."/>
            <person name="Zhao S."/>
            <person name="Wan X."/>
        </authorList>
    </citation>
    <scope>NUCLEOTIDE SEQUENCE [LARGE SCALE GENOMIC DNA]</scope>
    <source>
        <strain evidence="7">cv. Shuchazao</strain>
        <tissue evidence="6">Leaf</tissue>
    </source>
</reference>
<dbReference type="HAMAP" id="MF_00094">
    <property type="entry name" value="Rel_fac_2"/>
    <property type="match status" value="1"/>
</dbReference>
<proteinExistence type="inferred from homology"/>
<comment type="similarity">
    <text evidence="1">Belongs to the prokaryotic/mitochondrial release factor family.</text>
</comment>
<evidence type="ECO:0000313" key="7">
    <source>
        <dbReference type="Proteomes" id="UP000306102"/>
    </source>
</evidence>
<dbReference type="Gene3D" id="1.20.58.410">
    <property type="entry name" value="Release factor"/>
    <property type="match status" value="1"/>
</dbReference>
<dbReference type="EMBL" id="SDRB02001457">
    <property type="protein sequence ID" value="THG21279.1"/>
    <property type="molecule type" value="Genomic_DNA"/>
</dbReference>
<keyword evidence="7" id="KW-1185">Reference proteome</keyword>
<feature type="transmembrane region" description="Helical" evidence="4">
    <location>
        <begin position="102"/>
        <end position="127"/>
    </location>
</feature>
<dbReference type="GO" id="GO:0016149">
    <property type="term" value="F:translation release factor activity, codon specific"/>
    <property type="evidence" value="ECO:0007669"/>
    <property type="project" value="InterPro"/>
</dbReference>
<evidence type="ECO:0000256" key="2">
    <source>
        <dbReference type="ARBA" id="ARBA00022917"/>
    </source>
</evidence>
<dbReference type="NCBIfam" id="TIGR00020">
    <property type="entry name" value="prfB"/>
    <property type="match status" value="1"/>
</dbReference>
<organism evidence="6 7">
    <name type="scientific">Camellia sinensis var. sinensis</name>
    <name type="common">China tea</name>
    <dbReference type="NCBI Taxonomy" id="542762"/>
    <lineage>
        <taxon>Eukaryota</taxon>
        <taxon>Viridiplantae</taxon>
        <taxon>Streptophyta</taxon>
        <taxon>Embryophyta</taxon>
        <taxon>Tracheophyta</taxon>
        <taxon>Spermatophyta</taxon>
        <taxon>Magnoliopsida</taxon>
        <taxon>eudicotyledons</taxon>
        <taxon>Gunneridae</taxon>
        <taxon>Pentapetalae</taxon>
        <taxon>asterids</taxon>
        <taxon>Ericales</taxon>
        <taxon>Theaceae</taxon>
        <taxon>Camellia</taxon>
    </lineage>
</organism>
<dbReference type="SMART" id="SM00937">
    <property type="entry name" value="PCRF"/>
    <property type="match status" value="1"/>
</dbReference>
<gene>
    <name evidence="6" type="ORF">TEA_028084</name>
</gene>
<dbReference type="InterPro" id="IPR000352">
    <property type="entry name" value="Pep_chain_release_fac_I"/>
</dbReference>
<accession>A0A4S4EWB7</accession>
<dbReference type="PANTHER" id="PTHR43116:SF3">
    <property type="entry name" value="CLASS I PEPTIDE CHAIN RELEASE FACTOR"/>
    <property type="match status" value="1"/>
</dbReference>
<evidence type="ECO:0000256" key="4">
    <source>
        <dbReference type="SAM" id="Phobius"/>
    </source>
</evidence>
<evidence type="ECO:0000256" key="3">
    <source>
        <dbReference type="SAM" id="Coils"/>
    </source>
</evidence>
<dbReference type="SUPFAM" id="SSF75620">
    <property type="entry name" value="Release factor"/>
    <property type="match status" value="1"/>
</dbReference>
<dbReference type="Pfam" id="PF03462">
    <property type="entry name" value="PCRF"/>
    <property type="match status" value="1"/>
</dbReference>
<dbReference type="AlphaFoldDB" id="A0A4S4EWB7"/>
<keyword evidence="4" id="KW-0472">Membrane</keyword>
<keyword evidence="4" id="KW-1133">Transmembrane helix</keyword>
<name>A0A4S4EWB7_CAMSN</name>
<feature type="coiled-coil region" evidence="3">
    <location>
        <begin position="224"/>
        <end position="294"/>
    </location>
</feature>
<dbReference type="STRING" id="542762.A0A4S4EWB7"/>
<evidence type="ECO:0000313" key="6">
    <source>
        <dbReference type="EMBL" id="THG21279.1"/>
    </source>
</evidence>
<dbReference type="Gene3D" id="3.30.160.20">
    <property type="match status" value="1"/>
</dbReference>
<dbReference type="PANTHER" id="PTHR43116">
    <property type="entry name" value="PEPTIDE CHAIN RELEASE FACTOR 2"/>
    <property type="match status" value="1"/>
</dbReference>
<feature type="domain" description="Prokaryotic-type class I peptide chain release factors" evidence="5">
    <location>
        <begin position="452"/>
        <end position="468"/>
    </location>
</feature>
<dbReference type="InterPro" id="IPR005139">
    <property type="entry name" value="PCRF"/>
</dbReference>
<dbReference type="Gene3D" id="3.30.70.1660">
    <property type="match status" value="1"/>
</dbReference>
<dbReference type="GO" id="GO:0005737">
    <property type="term" value="C:cytoplasm"/>
    <property type="evidence" value="ECO:0007669"/>
    <property type="project" value="InterPro"/>
</dbReference>
<keyword evidence="3" id="KW-0175">Coiled coil</keyword>
<sequence>MAQTMEGLVQGLTAPCNHLLRPLYCSTTTTTTTTILVSPKSRRLPLSLHNPPNPTSSLHSLQPPFSSPPLAFGLSTPTLPPFRFTSTASWVLVQFTWNFDGVLGFGSCILIIFLLLFVVLVVLVVLYNGSVSVLSMTNFLLATPESQVSVGDSAETSEWAMQVKATKTCIRNDIFCLAYESHISRLEPPQGKALWTHPCKVNPGYPAITCKPQDVENTSKRVEEIRASAGLKQLEEDLADLERAAADSSFWDDRIRAQQTLLSLNDVKDKIKLLTEFENQIEDAETIVKLTEEMESVDGALFEEAANIVGELNKALDRYELTQLLSGPYDKEGAVIYITAGAGGTDAQDWADMLLRMYVRWGEKQRYKTKVVEKSLGEEAGIKSATIEIEGRYAYGYISGEKGTHRIVRQSPFNSKGLRQTSFSGVEVMPLLPDESLDVEIPEEELEISFSRAGGKGGQNVNKVETAVRITHIPTGVTLRCTEERSQLANKIKALSRLKAKLLVIAEEQRASEIKQIRGDVVKAEWGQQIRNYVFHPYKLVKDVRTGFETSDIVSVMDGDLDPFIKTYLKYKYKEAMSAIGKDRDKMTTNT</sequence>